<dbReference type="AlphaFoldDB" id="A0A9P6E4P8"/>
<gene>
    <name evidence="1" type="ORF">CPB83DRAFT_917962</name>
</gene>
<dbReference type="Proteomes" id="UP000807306">
    <property type="component" value="Unassembled WGS sequence"/>
</dbReference>
<accession>A0A9P6E4P8</accession>
<proteinExistence type="predicted"/>
<feature type="non-terminal residue" evidence="1">
    <location>
        <position position="1"/>
    </location>
</feature>
<organism evidence="1 2">
    <name type="scientific">Crepidotus variabilis</name>
    <dbReference type="NCBI Taxonomy" id="179855"/>
    <lineage>
        <taxon>Eukaryota</taxon>
        <taxon>Fungi</taxon>
        <taxon>Dikarya</taxon>
        <taxon>Basidiomycota</taxon>
        <taxon>Agaricomycotina</taxon>
        <taxon>Agaricomycetes</taxon>
        <taxon>Agaricomycetidae</taxon>
        <taxon>Agaricales</taxon>
        <taxon>Agaricineae</taxon>
        <taxon>Crepidotaceae</taxon>
        <taxon>Crepidotus</taxon>
    </lineage>
</organism>
<keyword evidence="2" id="KW-1185">Reference proteome</keyword>
<evidence type="ECO:0000313" key="2">
    <source>
        <dbReference type="Proteomes" id="UP000807306"/>
    </source>
</evidence>
<dbReference type="EMBL" id="MU157944">
    <property type="protein sequence ID" value="KAF9522472.1"/>
    <property type="molecule type" value="Genomic_DNA"/>
</dbReference>
<name>A0A9P6E4P8_9AGAR</name>
<dbReference type="OrthoDB" id="5358475at2759"/>
<comment type="caution">
    <text evidence="1">The sequence shown here is derived from an EMBL/GenBank/DDBJ whole genome shotgun (WGS) entry which is preliminary data.</text>
</comment>
<reference evidence="1" key="1">
    <citation type="submission" date="2020-11" db="EMBL/GenBank/DDBJ databases">
        <authorList>
            <consortium name="DOE Joint Genome Institute"/>
            <person name="Ahrendt S."/>
            <person name="Riley R."/>
            <person name="Andreopoulos W."/>
            <person name="Labutti K."/>
            <person name="Pangilinan J."/>
            <person name="Ruiz-Duenas F.J."/>
            <person name="Barrasa J.M."/>
            <person name="Sanchez-Garcia M."/>
            <person name="Camarero S."/>
            <person name="Miyauchi S."/>
            <person name="Serrano A."/>
            <person name="Linde D."/>
            <person name="Babiker R."/>
            <person name="Drula E."/>
            <person name="Ayuso-Fernandez I."/>
            <person name="Pacheco R."/>
            <person name="Padilla G."/>
            <person name="Ferreira P."/>
            <person name="Barriuso J."/>
            <person name="Kellner H."/>
            <person name="Castanera R."/>
            <person name="Alfaro M."/>
            <person name="Ramirez L."/>
            <person name="Pisabarro A.G."/>
            <person name="Kuo A."/>
            <person name="Tritt A."/>
            <person name="Lipzen A."/>
            <person name="He G."/>
            <person name="Yan M."/>
            <person name="Ng V."/>
            <person name="Cullen D."/>
            <person name="Martin F."/>
            <person name="Rosso M.-N."/>
            <person name="Henrissat B."/>
            <person name="Hibbett D."/>
            <person name="Martinez A.T."/>
            <person name="Grigoriev I.V."/>
        </authorList>
    </citation>
    <scope>NUCLEOTIDE SEQUENCE</scope>
    <source>
        <strain evidence="1">CBS 506.95</strain>
    </source>
</reference>
<protein>
    <submittedName>
        <fullName evidence="1">Uncharacterized protein</fullName>
    </submittedName>
</protein>
<evidence type="ECO:0000313" key="1">
    <source>
        <dbReference type="EMBL" id="KAF9522472.1"/>
    </source>
</evidence>
<sequence>VLKRDSQQPLAVDLQFDATTAWQYTIDPSTFRFDDGTALSTLPSPIYDTGKPSLSISVTACPISWSTAGDTFVSSPPTSSNHTGSTTTI</sequence>